<feature type="compositionally biased region" description="Basic residues" evidence="1">
    <location>
        <begin position="946"/>
        <end position="958"/>
    </location>
</feature>
<feature type="region of interest" description="Disordered" evidence="1">
    <location>
        <begin position="238"/>
        <end position="287"/>
    </location>
</feature>
<feature type="compositionally biased region" description="Acidic residues" evidence="1">
    <location>
        <begin position="528"/>
        <end position="555"/>
    </location>
</feature>
<feature type="compositionally biased region" description="Polar residues" evidence="1">
    <location>
        <begin position="269"/>
        <end position="287"/>
    </location>
</feature>
<organism evidence="3 4">
    <name type="scientific">Hanseniaspora valbyensis NRRL Y-1626</name>
    <dbReference type="NCBI Taxonomy" id="766949"/>
    <lineage>
        <taxon>Eukaryota</taxon>
        <taxon>Fungi</taxon>
        <taxon>Dikarya</taxon>
        <taxon>Ascomycota</taxon>
        <taxon>Saccharomycotina</taxon>
        <taxon>Saccharomycetes</taxon>
        <taxon>Saccharomycodales</taxon>
        <taxon>Saccharomycodaceae</taxon>
        <taxon>Hanseniaspora</taxon>
    </lineage>
</organism>
<feature type="compositionally biased region" description="Low complexity" evidence="1">
    <location>
        <begin position="97"/>
        <end position="116"/>
    </location>
</feature>
<feature type="compositionally biased region" description="Basic and acidic residues" evidence="1">
    <location>
        <begin position="880"/>
        <end position="910"/>
    </location>
</feature>
<feature type="region of interest" description="Disordered" evidence="1">
    <location>
        <begin position="321"/>
        <end position="348"/>
    </location>
</feature>
<dbReference type="GO" id="GO:0000183">
    <property type="term" value="P:rDNA heterochromatin formation"/>
    <property type="evidence" value="ECO:0007669"/>
    <property type="project" value="InterPro"/>
</dbReference>
<dbReference type="PANTHER" id="PTHR28196:SF1">
    <property type="entry name" value="NUCLEOLAR PROTEIN NET1-RELATED"/>
    <property type="match status" value="1"/>
</dbReference>
<feature type="region of interest" description="Disordered" evidence="1">
    <location>
        <begin position="361"/>
        <end position="382"/>
    </location>
</feature>
<protein>
    <recommendedName>
        <fullName evidence="2">Nucleolar protein Dnt1-like N-terminal domain-containing protein</fullName>
    </recommendedName>
</protein>
<dbReference type="EMBL" id="LXPE01000001">
    <property type="protein sequence ID" value="OBA29197.1"/>
    <property type="molecule type" value="Genomic_DNA"/>
</dbReference>
<feature type="compositionally biased region" description="Polar residues" evidence="1">
    <location>
        <begin position="461"/>
        <end position="481"/>
    </location>
</feature>
<dbReference type="InterPro" id="IPR043185">
    <property type="entry name" value="Net1/Tof2"/>
</dbReference>
<comment type="caution">
    <text evidence="3">The sequence shown here is derived from an EMBL/GenBank/DDBJ whole genome shotgun (WGS) entry which is preliminary data.</text>
</comment>
<feature type="compositionally biased region" description="Acidic residues" evidence="1">
    <location>
        <begin position="781"/>
        <end position="790"/>
    </location>
</feature>
<evidence type="ECO:0000256" key="1">
    <source>
        <dbReference type="SAM" id="MobiDB-lite"/>
    </source>
</evidence>
<feature type="compositionally biased region" description="Low complexity" evidence="1">
    <location>
        <begin position="911"/>
        <end position="927"/>
    </location>
</feature>
<reference evidence="4" key="1">
    <citation type="journal article" date="2016" name="Proc. Natl. Acad. Sci. U.S.A.">
        <title>Comparative genomics of biotechnologically important yeasts.</title>
        <authorList>
            <person name="Riley R."/>
            <person name="Haridas S."/>
            <person name="Wolfe K.H."/>
            <person name="Lopes M.R."/>
            <person name="Hittinger C.T."/>
            <person name="Goeker M."/>
            <person name="Salamov A.A."/>
            <person name="Wisecaver J.H."/>
            <person name="Long T.M."/>
            <person name="Calvey C.H."/>
            <person name="Aerts A.L."/>
            <person name="Barry K.W."/>
            <person name="Choi C."/>
            <person name="Clum A."/>
            <person name="Coughlan A.Y."/>
            <person name="Deshpande S."/>
            <person name="Douglass A.P."/>
            <person name="Hanson S.J."/>
            <person name="Klenk H.-P."/>
            <person name="LaButti K.M."/>
            <person name="Lapidus A."/>
            <person name="Lindquist E.A."/>
            <person name="Lipzen A.M."/>
            <person name="Meier-Kolthoff J.P."/>
            <person name="Ohm R.A."/>
            <person name="Otillar R.P."/>
            <person name="Pangilinan J.L."/>
            <person name="Peng Y."/>
            <person name="Rokas A."/>
            <person name="Rosa C.A."/>
            <person name="Scheuner C."/>
            <person name="Sibirny A.A."/>
            <person name="Slot J.C."/>
            <person name="Stielow J.B."/>
            <person name="Sun H."/>
            <person name="Kurtzman C.P."/>
            <person name="Blackwell M."/>
            <person name="Grigoriev I.V."/>
            <person name="Jeffries T.W."/>
        </authorList>
    </citation>
    <scope>NUCLEOTIDE SEQUENCE [LARGE SCALE GENOMIC DNA]</scope>
    <source>
        <strain evidence="4">NRRL Y-1626</strain>
    </source>
</reference>
<accession>A0A1B7TKC7</accession>
<feature type="compositionally biased region" description="Polar residues" evidence="1">
    <location>
        <begin position="400"/>
        <end position="419"/>
    </location>
</feature>
<feature type="compositionally biased region" description="Basic and acidic residues" evidence="1">
    <location>
        <begin position="840"/>
        <end position="849"/>
    </location>
</feature>
<feature type="region of interest" description="Disordered" evidence="1">
    <location>
        <begin position="97"/>
        <end position="136"/>
    </location>
</feature>
<feature type="compositionally biased region" description="Polar residues" evidence="1">
    <location>
        <begin position="804"/>
        <end position="816"/>
    </location>
</feature>
<feature type="compositionally biased region" description="Acidic residues" evidence="1">
    <location>
        <begin position="928"/>
        <end position="942"/>
    </location>
</feature>
<dbReference type="InterPro" id="IPR018844">
    <property type="entry name" value="Dnt1-like_N"/>
</dbReference>
<keyword evidence="4" id="KW-1185">Reference proteome</keyword>
<feature type="compositionally biased region" description="Polar residues" evidence="1">
    <location>
        <begin position="716"/>
        <end position="738"/>
    </location>
</feature>
<evidence type="ECO:0000259" key="2">
    <source>
        <dbReference type="Pfam" id="PF10407"/>
    </source>
</evidence>
<dbReference type="Proteomes" id="UP000092321">
    <property type="component" value="Unassembled WGS sequence"/>
</dbReference>
<evidence type="ECO:0000313" key="4">
    <source>
        <dbReference type="Proteomes" id="UP000092321"/>
    </source>
</evidence>
<evidence type="ECO:0000313" key="3">
    <source>
        <dbReference type="EMBL" id="OBA29197.1"/>
    </source>
</evidence>
<dbReference type="AlphaFoldDB" id="A0A1B7TKC7"/>
<feature type="region of interest" description="Disordered" evidence="1">
    <location>
        <begin position="400"/>
        <end position="422"/>
    </location>
</feature>
<gene>
    <name evidence="3" type="ORF">HANVADRAFT_51103</name>
</gene>
<sequence length="972" mass="107962">MSYQQNQQHMSSSMFNGNISTATTNNDMIKLQIALVPPNCNPIYTYSNHNMMMMMMSAMNPYAAMMNPYAAMMQQQTTQGFPMMPQSMPFQMFNTFPQQGHQQQLKPQQQQQMLTQDSSNNSGIFQQQQIPPQQSNNTIEFNPKVLTFNVFIDPSKTILQLAEAIYAKSSRLYPNLKKPIEILKIKDFEKNDLDVEELISENFSNASRKTVLCIVRNPLDFNRNRNYRFSYIPSEIENGASDAEEGGEENEEEGDNDMNFDNSDLYTVDNGNNVQSNNSRVTSMTQLQLSRKRNVSLLYQNKQKIPSLIIQKKRKSMLFNGDTPAEISSSNGQPEESVLPPPVERSPQMRISSNIGETRKRIFSSNLGQSNDAVSRSEEVDPDKRKTLDMVFAEADNSILPNETPSKEVTVNSNGQNPPRVNLYDATPNRFISRIVSASNTVIKSQPIPNMISSVQIHTMSPQNRKNSNGVANGNVPTSPTVHGKLDSRGAGEPILQSPGNGILPPRAYRIPIKQGLDVEMESSSSSSEEEEENKNEQLVEEGEENEDVDVEDESDHTVEKIDGLGPAGDFTPLNTKSAALLKVTEESPIRTGESNKSLLEMAKLPNETSDKKAEGSGNDNDDMQVENNSVLLKPIEENNNSVSTAPTENARAKRKAALAAAGRMDTKSVRVTDANGKEVLVPYNKVNSFMKNNHSNNLFDTLSTRSEGLKAVNSPIGTETKQQQGINRSNTNSPSPVKTQNKNNTNEKEKDQDEDKMDVESESSGTESDSSSGESSNTDSDTESEEEEESKQNSQKPRKVVIDTSNPSQRVPSARQQQQQNQNQKKKNDLKPISNPEKPTTETEKPIEKLSTLQKMRMHNKAKSLGSLSDLVARGIPPVHDKAAEKRLLLEKKRKEAEQQDAEKSENTESKSSSSSSSSDTVSGSDSSDDSDSDSYSDDDEKDKSKPKFIKKPKKKSTNAFASLVKDSKKI</sequence>
<dbReference type="PANTHER" id="PTHR28196">
    <property type="entry name" value="NUCLEOLAR PROTEIN NET1-RELATED"/>
    <property type="match status" value="1"/>
</dbReference>
<feature type="compositionally biased region" description="Polar residues" evidence="1">
    <location>
        <begin position="363"/>
        <end position="374"/>
    </location>
</feature>
<dbReference type="Pfam" id="PF10407">
    <property type="entry name" value="Cytokin_check_N"/>
    <property type="match status" value="1"/>
</dbReference>
<feature type="compositionally biased region" description="Low complexity" evidence="1">
    <location>
        <begin position="763"/>
        <end position="780"/>
    </location>
</feature>
<proteinExistence type="predicted"/>
<feature type="region of interest" description="Disordered" evidence="1">
    <location>
        <begin position="716"/>
        <end position="972"/>
    </location>
</feature>
<feature type="compositionally biased region" description="Acidic residues" evidence="1">
    <location>
        <begin position="242"/>
        <end position="258"/>
    </location>
</feature>
<dbReference type="OrthoDB" id="6365676at2759"/>
<feature type="region of interest" description="Disordered" evidence="1">
    <location>
        <begin position="461"/>
        <end position="574"/>
    </location>
</feature>
<name>A0A1B7TKC7_9ASCO</name>
<feature type="domain" description="Nucleolar protein Dnt1-like N-terminal" evidence="2">
    <location>
        <begin position="148"/>
        <end position="217"/>
    </location>
</feature>